<dbReference type="Proteomes" id="UP000790787">
    <property type="component" value="Chromosome 15"/>
</dbReference>
<gene>
    <name evidence="2" type="primary">LOC142169524</name>
</gene>
<proteinExistence type="predicted"/>
<reference evidence="2" key="2">
    <citation type="submission" date="2025-08" db="UniProtKB">
        <authorList>
            <consortium name="RefSeq"/>
        </authorList>
    </citation>
    <scope>IDENTIFICATION</scope>
    <source>
        <tissue evidence="2">Leaf</tissue>
    </source>
</reference>
<dbReference type="RefSeq" id="XP_075087493.1">
    <property type="nucleotide sequence ID" value="XM_075231392.1"/>
</dbReference>
<keyword evidence="1" id="KW-1185">Reference proteome</keyword>
<evidence type="ECO:0000313" key="1">
    <source>
        <dbReference type="Proteomes" id="UP000790787"/>
    </source>
</evidence>
<name>A0AC58SRA6_TOBAC</name>
<accession>A0AC58SRA6</accession>
<organism evidence="1 2">
    <name type="scientific">Nicotiana tabacum</name>
    <name type="common">Common tobacco</name>
    <dbReference type="NCBI Taxonomy" id="4097"/>
    <lineage>
        <taxon>Eukaryota</taxon>
        <taxon>Viridiplantae</taxon>
        <taxon>Streptophyta</taxon>
        <taxon>Embryophyta</taxon>
        <taxon>Tracheophyta</taxon>
        <taxon>Spermatophyta</taxon>
        <taxon>Magnoliopsida</taxon>
        <taxon>eudicotyledons</taxon>
        <taxon>Gunneridae</taxon>
        <taxon>Pentapetalae</taxon>
        <taxon>asterids</taxon>
        <taxon>lamiids</taxon>
        <taxon>Solanales</taxon>
        <taxon>Solanaceae</taxon>
        <taxon>Nicotianoideae</taxon>
        <taxon>Nicotianeae</taxon>
        <taxon>Nicotiana</taxon>
    </lineage>
</organism>
<evidence type="ECO:0000313" key="2">
    <source>
        <dbReference type="RefSeq" id="XP_075087493.1"/>
    </source>
</evidence>
<sequence length="178" mass="19973">MPIDRRLYAAAKEGDMKVLEEFKSQFTTQLTPYNNTVLHIAAQNKGWGNANLVEAFINYMKNCGWLDGVIDIEAGIRTTIEFLRITNNYGNTALHEAVMQRHDCSVVELLVKEDPDFSYPPNNARKTPLYLAVETENEKLVEHILNNSTSLSYGGPYGTTALHAAAMYKTTGYISLYS</sequence>
<reference evidence="1" key="1">
    <citation type="journal article" date="2014" name="Nat. Commun.">
        <title>The tobacco genome sequence and its comparison with those of tomato and potato.</title>
        <authorList>
            <person name="Sierro N."/>
            <person name="Battey J.N."/>
            <person name="Ouadi S."/>
            <person name="Bakaher N."/>
            <person name="Bovet L."/>
            <person name="Willig A."/>
            <person name="Goepfert S."/>
            <person name="Peitsch M.C."/>
            <person name="Ivanov N.V."/>
        </authorList>
    </citation>
    <scope>NUCLEOTIDE SEQUENCE [LARGE SCALE GENOMIC DNA]</scope>
</reference>
<protein>
    <submittedName>
        <fullName evidence="2">Uncharacterized protein LOC142169524</fullName>
    </submittedName>
</protein>